<organism evidence="2">
    <name type="scientific">Phytophthora nicotianae</name>
    <name type="common">Potato buckeye rot agent</name>
    <name type="synonym">Phytophthora parasitica</name>
    <dbReference type="NCBI Taxonomy" id="4792"/>
    <lineage>
        <taxon>Eukaryota</taxon>
        <taxon>Sar</taxon>
        <taxon>Stramenopiles</taxon>
        <taxon>Oomycota</taxon>
        <taxon>Peronosporomycetes</taxon>
        <taxon>Peronosporales</taxon>
        <taxon>Peronosporaceae</taxon>
        <taxon>Phytophthora</taxon>
    </lineage>
</organism>
<gene>
    <name evidence="2" type="ORF">L915_01578</name>
</gene>
<feature type="compositionally biased region" description="Basic and acidic residues" evidence="1">
    <location>
        <begin position="1"/>
        <end position="11"/>
    </location>
</feature>
<evidence type="ECO:0000256" key="1">
    <source>
        <dbReference type="SAM" id="MobiDB-lite"/>
    </source>
</evidence>
<name>W2HK47_PHYNI</name>
<dbReference type="VEuPathDB" id="FungiDB:PPTG_21953"/>
<dbReference type="EMBL" id="KI684288">
    <property type="protein sequence ID" value="ETK95494.1"/>
    <property type="molecule type" value="Genomic_DNA"/>
</dbReference>
<dbReference type="Proteomes" id="UP000053236">
    <property type="component" value="Unassembled WGS sequence"/>
</dbReference>
<accession>W2HK47</accession>
<evidence type="ECO:0000313" key="2">
    <source>
        <dbReference type="EMBL" id="ETK95494.1"/>
    </source>
</evidence>
<sequence length="147" mass="16322">MDMHKPAHSAEVDSGAVDFDESGEDFKAPTKPLVKTETFLMKTTDNTHVQLANILTTSYEIFKFICQEPGGSNSIEFFLTLRNAMKAAHEATDSVMIEGQKSIYRVIPHEDLKQSIESKVRNIQAQERCTLSKCTPAATATKGERAQ</sequence>
<reference evidence="2" key="1">
    <citation type="submission" date="2013-11" db="EMBL/GenBank/DDBJ databases">
        <title>The Genome Sequence of Phytophthora parasitica CJ02B3.</title>
        <authorList>
            <consortium name="The Broad Institute Genomics Platform"/>
            <person name="Russ C."/>
            <person name="Tyler B."/>
            <person name="Panabieres F."/>
            <person name="Shan W."/>
            <person name="Tripathy S."/>
            <person name="Grunwald N."/>
            <person name="Machado M."/>
            <person name="Johnson C.S."/>
            <person name="Arredondo F."/>
            <person name="Hong C."/>
            <person name="Coffey M."/>
            <person name="Young S.K."/>
            <person name="Zeng Q."/>
            <person name="Gargeya S."/>
            <person name="Fitzgerald M."/>
            <person name="Abouelleil A."/>
            <person name="Alvarado L."/>
            <person name="Chapman S.B."/>
            <person name="Gainer-Dewar J."/>
            <person name="Goldberg J."/>
            <person name="Griggs A."/>
            <person name="Gujja S."/>
            <person name="Hansen M."/>
            <person name="Howarth C."/>
            <person name="Imamovic A."/>
            <person name="Ireland A."/>
            <person name="Larimer J."/>
            <person name="McCowan C."/>
            <person name="Murphy C."/>
            <person name="Pearson M."/>
            <person name="Poon T.W."/>
            <person name="Priest M."/>
            <person name="Roberts A."/>
            <person name="Saif S."/>
            <person name="Shea T."/>
            <person name="Sykes S."/>
            <person name="Wortman J."/>
            <person name="Nusbaum C."/>
            <person name="Birren B."/>
        </authorList>
    </citation>
    <scope>NUCLEOTIDE SEQUENCE [LARGE SCALE GENOMIC DNA]</scope>
    <source>
        <strain evidence="2">CJ02B3</strain>
    </source>
</reference>
<dbReference type="AlphaFoldDB" id="W2HK47"/>
<proteinExistence type="predicted"/>
<feature type="region of interest" description="Disordered" evidence="1">
    <location>
        <begin position="1"/>
        <end position="24"/>
    </location>
</feature>
<feature type="non-terminal residue" evidence="2">
    <location>
        <position position="147"/>
    </location>
</feature>
<protein>
    <submittedName>
        <fullName evidence="2">Uncharacterized protein</fullName>
    </submittedName>
</protein>